<gene>
    <name evidence="3" type="ORF">DPBNPPHM_01097</name>
</gene>
<protein>
    <submittedName>
        <fullName evidence="3">Uncharacterized protein</fullName>
    </submittedName>
</protein>
<dbReference type="OrthoDB" id="7869902at2"/>
<evidence type="ECO:0000256" key="2">
    <source>
        <dbReference type="SAM" id="Phobius"/>
    </source>
</evidence>
<name>A0A5S9PKX8_9GAMM</name>
<keyword evidence="2" id="KW-1133">Transmembrane helix</keyword>
<keyword evidence="2" id="KW-0472">Membrane</keyword>
<evidence type="ECO:0000313" key="4">
    <source>
        <dbReference type="Proteomes" id="UP000434580"/>
    </source>
</evidence>
<feature type="compositionally biased region" description="Basic and acidic residues" evidence="1">
    <location>
        <begin position="13"/>
        <end position="23"/>
    </location>
</feature>
<reference evidence="3 4" key="1">
    <citation type="submission" date="2019-11" db="EMBL/GenBank/DDBJ databases">
        <authorList>
            <person name="Holert J."/>
        </authorList>
    </citation>
    <scope>NUCLEOTIDE SEQUENCE [LARGE SCALE GENOMIC DNA]</scope>
    <source>
        <strain evidence="3">BC5_2</strain>
    </source>
</reference>
<dbReference type="AlphaFoldDB" id="A0A5S9PKX8"/>
<feature type="region of interest" description="Disordered" evidence="1">
    <location>
        <begin position="1"/>
        <end position="26"/>
    </location>
</feature>
<keyword evidence="2" id="KW-0812">Transmembrane</keyword>
<dbReference type="Proteomes" id="UP000434580">
    <property type="component" value="Unassembled WGS sequence"/>
</dbReference>
<evidence type="ECO:0000313" key="3">
    <source>
        <dbReference type="EMBL" id="CAA0104644.1"/>
    </source>
</evidence>
<proteinExistence type="predicted"/>
<evidence type="ECO:0000256" key="1">
    <source>
        <dbReference type="SAM" id="MobiDB-lite"/>
    </source>
</evidence>
<dbReference type="EMBL" id="CACSII010000012">
    <property type="protein sequence ID" value="CAA0104644.1"/>
    <property type="molecule type" value="Genomic_DNA"/>
</dbReference>
<sequence>MRKPEPWNTNNEKAPDASAKSDGHQIPSAGARLRHWKTWIALITITAATLMGWYAIWSLLFIYWVGISIRNKALFFVEPIDRKDSPITFWSTVSCWLTISILGLLQAAGLF</sequence>
<feature type="transmembrane region" description="Helical" evidence="2">
    <location>
        <begin position="87"/>
        <end position="108"/>
    </location>
</feature>
<feature type="transmembrane region" description="Helical" evidence="2">
    <location>
        <begin position="39"/>
        <end position="66"/>
    </location>
</feature>
<accession>A0A5S9PKX8</accession>
<organism evidence="3 4">
    <name type="scientific">BD1-7 clade bacterium</name>
    <dbReference type="NCBI Taxonomy" id="2029982"/>
    <lineage>
        <taxon>Bacteria</taxon>
        <taxon>Pseudomonadati</taxon>
        <taxon>Pseudomonadota</taxon>
        <taxon>Gammaproteobacteria</taxon>
        <taxon>Cellvibrionales</taxon>
        <taxon>Spongiibacteraceae</taxon>
        <taxon>BD1-7 clade</taxon>
    </lineage>
</organism>